<accession>A0ACA9YA66</accession>
<evidence type="ECO:0000313" key="1">
    <source>
        <dbReference type="EMBL" id="CAH6721715.1"/>
    </source>
</evidence>
<keyword evidence="2" id="KW-1185">Reference proteome</keyword>
<reference evidence="1" key="1">
    <citation type="submission" date="2022-06" db="EMBL/GenBank/DDBJ databases">
        <authorList>
            <person name="Legras J.-L."/>
            <person name="Devillers H."/>
            <person name="Grondin C."/>
        </authorList>
    </citation>
    <scope>NUCLEOTIDE SEQUENCE</scope>
    <source>
        <strain evidence="1">CLIB 1444</strain>
    </source>
</reference>
<sequence>MKIQYLMVLPMVFAYQKYCNCEIPDKLSILETTDCDMCTRELCINHDKIFDDVKLKLKCYQIESTKEAFIVYPFILIVLALFFYSFKR</sequence>
<comment type="caution">
    <text evidence="1">The sequence shown here is derived from an EMBL/GenBank/DDBJ whole genome shotgun (WGS) entry which is preliminary data.</text>
</comment>
<gene>
    <name evidence="1" type="ORF">CLIB1444_07S00804</name>
</gene>
<protein>
    <submittedName>
        <fullName evidence="1">Uncharacterized protein</fullName>
    </submittedName>
</protein>
<organism evidence="1 2">
    <name type="scientific">[Candida] jaroonii</name>
    <dbReference type="NCBI Taxonomy" id="467808"/>
    <lineage>
        <taxon>Eukaryota</taxon>
        <taxon>Fungi</taxon>
        <taxon>Dikarya</taxon>
        <taxon>Ascomycota</taxon>
        <taxon>Saccharomycotina</taxon>
        <taxon>Pichiomycetes</taxon>
        <taxon>Debaryomycetaceae</taxon>
        <taxon>Yamadazyma</taxon>
    </lineage>
</organism>
<name>A0ACA9YA66_9ASCO</name>
<dbReference type="EMBL" id="CALSDN010000007">
    <property type="protein sequence ID" value="CAH6721715.1"/>
    <property type="molecule type" value="Genomic_DNA"/>
</dbReference>
<proteinExistence type="predicted"/>
<dbReference type="Proteomes" id="UP001152531">
    <property type="component" value="Unassembled WGS sequence"/>
</dbReference>
<evidence type="ECO:0000313" key="2">
    <source>
        <dbReference type="Proteomes" id="UP001152531"/>
    </source>
</evidence>